<reference evidence="4 5" key="2">
    <citation type="journal article" date="2002" name="Nature">
        <title>Complete genome sequence of the model actinomycete Streptomyces coelicolor A3(2).</title>
        <authorList>
            <person name="Bentley S.D."/>
            <person name="Chater K.F."/>
            <person name="Cerdeno-Tarraga A.M."/>
            <person name="Challis G.L."/>
            <person name="Thomson N.R."/>
            <person name="James K.D."/>
            <person name="Harris D.E."/>
            <person name="Quail M.A."/>
            <person name="Kieser H."/>
            <person name="Harper D."/>
            <person name="Bateman A."/>
            <person name="Brown S."/>
            <person name="Chandra G."/>
            <person name="Chen C.W."/>
            <person name="Collins M."/>
            <person name="Cronin A."/>
            <person name="Fraser A."/>
            <person name="Goble A."/>
            <person name="Hidalgo J."/>
            <person name="Hornsby T."/>
            <person name="Howarth S."/>
            <person name="Huang C.H."/>
            <person name="Kieser T."/>
            <person name="Larke L."/>
            <person name="Murphy L."/>
            <person name="Oliver K."/>
            <person name="O'Neil S."/>
            <person name="Rabbinowitsch E."/>
            <person name="Rajandream M.A."/>
            <person name="Rutherford K."/>
            <person name="Rutter S."/>
            <person name="Seeger K."/>
            <person name="Saunders D."/>
            <person name="Sharp S."/>
            <person name="Squares R."/>
            <person name="Squares S."/>
            <person name="Taylor K."/>
            <person name="Warren T."/>
            <person name="Wietzorrek A."/>
            <person name="Woodward J."/>
            <person name="Barrell B.G."/>
            <person name="Parkhill J."/>
            <person name="Hopwood D.A."/>
        </authorList>
    </citation>
    <scope>NUCLEOTIDE SEQUENCE [LARGE SCALE GENOMIC DNA]</scope>
    <source>
        <strain evidence="5">ATCC BAA-471 / A3(2) / M145</strain>
    </source>
</reference>
<accession>Q9EWK8</accession>
<dbReference type="EMBL" id="AL645882">
    <property type="protein sequence ID" value="CAC14513.1"/>
    <property type="molecule type" value="Genomic_DNA"/>
</dbReference>
<evidence type="ECO:0000313" key="4">
    <source>
        <dbReference type="EMBL" id="CAC14513.1"/>
    </source>
</evidence>
<name>Q9EWK8_STRCO</name>
<dbReference type="Proteomes" id="UP000001973">
    <property type="component" value="Chromosome"/>
</dbReference>
<protein>
    <submittedName>
        <fullName evidence="4">Transcriptional regulator</fullName>
    </submittedName>
</protein>
<dbReference type="EMBL" id="AL939132">
    <property type="protein sequence ID" value="CAC14513.1"/>
    <property type="molecule type" value="Genomic_DNA"/>
</dbReference>
<dbReference type="SUPFAM" id="SSF46689">
    <property type="entry name" value="Homeodomain-like"/>
    <property type="match status" value="1"/>
</dbReference>
<dbReference type="PaxDb" id="100226-SCO7785"/>
<evidence type="ECO:0000256" key="1">
    <source>
        <dbReference type="ARBA" id="ARBA00023015"/>
    </source>
</evidence>
<dbReference type="InterPro" id="IPR009057">
    <property type="entry name" value="Homeodomain-like_sf"/>
</dbReference>
<keyword evidence="2" id="KW-0804">Transcription</keyword>
<dbReference type="InParanoid" id="Q9EWK8"/>
<dbReference type="eggNOG" id="COG1309">
    <property type="taxonomic scope" value="Bacteria"/>
</dbReference>
<keyword evidence="1" id="KW-0805">Transcription regulation</keyword>
<dbReference type="KEGG" id="sco:SCO7785"/>
<sequence>MRVQGVARPKTQLLSAARIADGAIELVDRTGDVQMVQLARHLGVAPSSLYSHVTGRAEVIDLARLRMLELMESVGPAHDWREAVANLLRRLTALYARHRRILPLLSTTAVACDRSIAVYEPMFAALIDGGFRRDQLRLVVAMVEFQAFGLAQGLPAPVMSDHIRETLPAYTASVDHSRYDLPTATEFSVAMVIGGLEAIRTHPGAP</sequence>
<dbReference type="InterPro" id="IPR004111">
    <property type="entry name" value="Repressor_TetR_C"/>
</dbReference>
<reference evidence="4 5" key="1">
    <citation type="journal article" date="1996" name="Mol. Microbiol.">
        <title>A set of ordered cosmids and a detailed genetic and physical map for the 8 Mb Streptomyces coelicolor A3(2) chromosome.</title>
        <authorList>
            <person name="Redenbach M."/>
            <person name="Kieser H.M."/>
            <person name="Denapaite D."/>
            <person name="Eichner A."/>
            <person name="Cullum J."/>
            <person name="Kinashi H."/>
            <person name="Hopwood D.A."/>
        </authorList>
    </citation>
    <scope>NUCLEOTIDE SEQUENCE [LARGE SCALE GENOMIC DNA]</scope>
    <source>
        <strain evidence="5">ATCC BAA-471 / A3(2) / M145</strain>
    </source>
</reference>
<dbReference type="GO" id="GO:0045892">
    <property type="term" value="P:negative regulation of DNA-templated transcription"/>
    <property type="evidence" value="ECO:0007669"/>
    <property type="project" value="InterPro"/>
</dbReference>
<dbReference type="Pfam" id="PF02909">
    <property type="entry name" value="TetR_C_1"/>
    <property type="match status" value="1"/>
</dbReference>
<gene>
    <name evidence="4" type="ordered locus">SCO7785</name>
    <name evidence="4" type="ORF">SC5E9.33</name>
</gene>
<evidence type="ECO:0000259" key="3">
    <source>
        <dbReference type="Pfam" id="PF02909"/>
    </source>
</evidence>
<evidence type="ECO:0000313" key="5">
    <source>
        <dbReference type="Proteomes" id="UP000001973"/>
    </source>
</evidence>
<dbReference type="PATRIC" id="fig|100226.15.peg.7902"/>
<dbReference type="SUPFAM" id="SSF48498">
    <property type="entry name" value="Tetracyclin repressor-like, C-terminal domain"/>
    <property type="match status" value="1"/>
</dbReference>
<organism evidence="4 5">
    <name type="scientific">Streptomyces coelicolor (strain ATCC BAA-471 / A3(2) / M145)</name>
    <dbReference type="NCBI Taxonomy" id="100226"/>
    <lineage>
        <taxon>Bacteria</taxon>
        <taxon>Bacillati</taxon>
        <taxon>Actinomycetota</taxon>
        <taxon>Actinomycetes</taxon>
        <taxon>Kitasatosporales</taxon>
        <taxon>Streptomycetaceae</taxon>
        <taxon>Streptomyces</taxon>
        <taxon>Streptomyces albidoflavus group</taxon>
    </lineage>
</organism>
<keyword evidence="5" id="KW-1185">Reference proteome</keyword>
<feature type="domain" description="Tetracycline repressor TetR C-terminal" evidence="3">
    <location>
        <begin position="77"/>
        <end position="142"/>
    </location>
</feature>
<dbReference type="InterPro" id="IPR036271">
    <property type="entry name" value="Tet_transcr_reg_TetR-rel_C_sf"/>
</dbReference>
<dbReference type="PhylomeDB" id="Q9EWK8"/>
<dbReference type="STRING" id="100226.gene:17765444"/>
<dbReference type="HOGENOM" id="CLU_069543_3_0_11"/>
<dbReference type="OrthoDB" id="3432043at2"/>
<proteinExistence type="predicted"/>
<dbReference type="Gene3D" id="1.10.357.10">
    <property type="entry name" value="Tetracycline Repressor, domain 2"/>
    <property type="match status" value="1"/>
</dbReference>
<evidence type="ECO:0000256" key="2">
    <source>
        <dbReference type="ARBA" id="ARBA00023163"/>
    </source>
</evidence>
<dbReference type="AlphaFoldDB" id="Q9EWK8"/>